<evidence type="ECO:0000313" key="2">
    <source>
        <dbReference type="Proteomes" id="UP000831701"/>
    </source>
</evidence>
<name>A0ACB8W901_9TELE</name>
<dbReference type="Proteomes" id="UP000831701">
    <property type="component" value="Chromosome 13"/>
</dbReference>
<proteinExistence type="predicted"/>
<gene>
    <name evidence="1" type="ORF">L3Q82_001328</name>
</gene>
<accession>A0ACB8W901</accession>
<dbReference type="EMBL" id="CM041543">
    <property type="protein sequence ID" value="KAI3363712.1"/>
    <property type="molecule type" value="Genomic_DNA"/>
</dbReference>
<organism evidence="1 2">
    <name type="scientific">Scortum barcoo</name>
    <name type="common">barcoo grunter</name>
    <dbReference type="NCBI Taxonomy" id="214431"/>
    <lineage>
        <taxon>Eukaryota</taxon>
        <taxon>Metazoa</taxon>
        <taxon>Chordata</taxon>
        <taxon>Craniata</taxon>
        <taxon>Vertebrata</taxon>
        <taxon>Euteleostomi</taxon>
        <taxon>Actinopterygii</taxon>
        <taxon>Neopterygii</taxon>
        <taxon>Teleostei</taxon>
        <taxon>Neoteleostei</taxon>
        <taxon>Acanthomorphata</taxon>
        <taxon>Eupercaria</taxon>
        <taxon>Centrarchiformes</taxon>
        <taxon>Terapontoidei</taxon>
        <taxon>Terapontidae</taxon>
        <taxon>Scortum</taxon>
    </lineage>
</organism>
<evidence type="ECO:0000313" key="1">
    <source>
        <dbReference type="EMBL" id="KAI3363712.1"/>
    </source>
</evidence>
<keyword evidence="2" id="KW-1185">Reference proteome</keyword>
<reference evidence="1" key="1">
    <citation type="submission" date="2022-04" db="EMBL/GenBank/DDBJ databases">
        <title>Jade perch genome.</title>
        <authorList>
            <person name="Chao B."/>
        </authorList>
    </citation>
    <scope>NUCLEOTIDE SEQUENCE</scope>
    <source>
        <strain evidence="1">CB-2022</strain>
    </source>
</reference>
<protein>
    <submittedName>
        <fullName evidence="1">Uncharacterized protein</fullName>
    </submittedName>
</protein>
<comment type="caution">
    <text evidence="1">The sequence shown here is derived from an EMBL/GenBank/DDBJ whole genome shotgun (WGS) entry which is preliminary data.</text>
</comment>
<sequence length="325" mass="35878">MVASIYDPLSFVAPFILVGKQILMCREKTGWDEPLSDDLRSQWESWLLKLQTLADVKIQRCYFPASFGQVQRHELHHFSDASVTGYGECTYLRAVSATGQIHCSLVMGKARVALTKCSSYTSSFVLHPDNHSIKYWPPGLSRNPSPRGQLLPWLLLSRKCHELIHYAGGSCLLSSALYYFSFTAPTVPMLVHVERRYSQLPICTLLCGACLLTNGPEERSKESSVRAKPKVGPSSCSPSKKRGERAQALEAGGLIRDLHVNDENTARSHPSSLRARPSAAHTETHRVDAHGKRPITGGPRAPPSNQGGAGARWAGPERLRRGTLR</sequence>